<evidence type="ECO:0000259" key="1">
    <source>
        <dbReference type="Pfam" id="PF18480"/>
    </source>
</evidence>
<reference evidence="3" key="1">
    <citation type="journal article" date="2011" name="MBio">
        <title>Novel metabolic attributes of the genus Cyanothece, comprising a group of unicellular nitrogen-fixing Cyanobacteria.</title>
        <authorList>
            <person name="Bandyopadhyay A."/>
            <person name="Elvitigala T."/>
            <person name="Welsh E."/>
            <person name="Stockel J."/>
            <person name="Liberton M."/>
            <person name="Min H."/>
            <person name="Sherman L.A."/>
            <person name="Pakrasi H.B."/>
        </authorList>
    </citation>
    <scope>NUCLEOTIDE SEQUENCE [LARGE SCALE GENOMIC DNA]</scope>
    <source>
        <strain evidence="3">PCC 7424</strain>
    </source>
</reference>
<sequence length="120" mass="13719">MKFLADMGVSLRTVEWLRNIGYDIVHLREQGLQRLPDEEILIKARIEGRILLTMDLDFTNLLAWSGETLPSVILVRLGNENYSKINKQLQTVLTECIEDLQAGAIISVSDESFRVRHLPI</sequence>
<proteinExistence type="predicted"/>
<dbReference type="Proteomes" id="UP000002384">
    <property type="component" value="Chromosome"/>
</dbReference>
<dbReference type="Pfam" id="PF18480">
    <property type="entry name" value="DUF5615"/>
    <property type="match status" value="1"/>
</dbReference>
<dbReference type="RefSeq" id="WP_015954234.1">
    <property type="nucleotide sequence ID" value="NC_011729.1"/>
</dbReference>
<dbReference type="EMBL" id="CP001291">
    <property type="protein sequence ID" value="ACK70628.1"/>
    <property type="molecule type" value="Genomic_DNA"/>
</dbReference>
<protein>
    <recommendedName>
        <fullName evidence="1">DUF5615 domain-containing protein</fullName>
    </recommendedName>
</protein>
<accession>B7KGF7</accession>
<dbReference type="AlphaFoldDB" id="B7KGF7"/>
<evidence type="ECO:0000313" key="2">
    <source>
        <dbReference type="EMBL" id="ACK70628.1"/>
    </source>
</evidence>
<dbReference type="HOGENOM" id="CLU_150003_1_0_3"/>
<feature type="domain" description="DUF5615" evidence="1">
    <location>
        <begin position="1"/>
        <end position="109"/>
    </location>
</feature>
<gene>
    <name evidence="2" type="ordered locus">PCC7424_2206</name>
</gene>
<dbReference type="OrthoDB" id="334367at2"/>
<organism evidence="2 3">
    <name type="scientific">Gloeothece citriformis (strain PCC 7424)</name>
    <name type="common">Cyanothece sp. (strain PCC 7424)</name>
    <dbReference type="NCBI Taxonomy" id="65393"/>
    <lineage>
        <taxon>Bacteria</taxon>
        <taxon>Bacillati</taxon>
        <taxon>Cyanobacteriota</taxon>
        <taxon>Cyanophyceae</taxon>
        <taxon>Oscillatoriophycideae</taxon>
        <taxon>Chroococcales</taxon>
        <taxon>Aphanothecaceae</taxon>
        <taxon>Gloeothece</taxon>
        <taxon>Gloeothece citriformis</taxon>
    </lineage>
</organism>
<dbReference type="eggNOG" id="COG4634">
    <property type="taxonomic scope" value="Bacteria"/>
</dbReference>
<keyword evidence="3" id="KW-1185">Reference proteome</keyword>
<name>B7KGF7_GLOC7</name>
<dbReference type="InterPro" id="IPR041049">
    <property type="entry name" value="DUF5615"/>
</dbReference>
<dbReference type="STRING" id="65393.PCC7424_2206"/>
<evidence type="ECO:0000313" key="3">
    <source>
        <dbReference type="Proteomes" id="UP000002384"/>
    </source>
</evidence>
<dbReference type="KEGG" id="cyc:PCC7424_2206"/>